<accession>A0A167VNG2</accession>
<keyword evidence="3" id="KW-1185">Reference proteome</keyword>
<keyword evidence="1" id="KW-0732">Signal</keyword>
<evidence type="ECO:0000256" key="1">
    <source>
        <dbReference type="SAM" id="SignalP"/>
    </source>
</evidence>
<dbReference type="Proteomes" id="UP000076874">
    <property type="component" value="Unassembled WGS sequence"/>
</dbReference>
<feature type="signal peptide" evidence="1">
    <location>
        <begin position="1"/>
        <end position="29"/>
    </location>
</feature>
<organism evidence="2 3">
    <name type="scientific">Niveomyces insectorum RCEF 264</name>
    <dbReference type="NCBI Taxonomy" id="1081102"/>
    <lineage>
        <taxon>Eukaryota</taxon>
        <taxon>Fungi</taxon>
        <taxon>Dikarya</taxon>
        <taxon>Ascomycota</taxon>
        <taxon>Pezizomycotina</taxon>
        <taxon>Sordariomycetes</taxon>
        <taxon>Hypocreomycetidae</taxon>
        <taxon>Hypocreales</taxon>
        <taxon>Cordycipitaceae</taxon>
        <taxon>Niveomyces</taxon>
    </lineage>
</organism>
<dbReference type="AlphaFoldDB" id="A0A167VNG2"/>
<comment type="caution">
    <text evidence="2">The sequence shown here is derived from an EMBL/GenBank/DDBJ whole genome shotgun (WGS) entry which is preliminary data.</text>
</comment>
<evidence type="ECO:0000313" key="2">
    <source>
        <dbReference type="EMBL" id="OAA62815.1"/>
    </source>
</evidence>
<dbReference type="OrthoDB" id="4607912at2759"/>
<protein>
    <recommendedName>
        <fullName evidence="4">Extracellular membrane protein CFEM domain-containing protein</fullName>
    </recommendedName>
</protein>
<gene>
    <name evidence="2" type="ORF">SPI_04355</name>
</gene>
<sequence length="80" mass="8209">MHLPGVSMSAPSLTFVVLLVLIGGTPAAATATTAAQSTCGWYLEPNDCICMNSTNGGLLPDETSACCRNEGMTTVDSVRS</sequence>
<feature type="chain" id="PRO_5007893546" description="Extracellular membrane protein CFEM domain-containing protein" evidence="1">
    <location>
        <begin position="30"/>
        <end position="80"/>
    </location>
</feature>
<dbReference type="EMBL" id="AZHD01000006">
    <property type="protein sequence ID" value="OAA62815.1"/>
    <property type="molecule type" value="Genomic_DNA"/>
</dbReference>
<evidence type="ECO:0008006" key="4">
    <source>
        <dbReference type="Google" id="ProtNLM"/>
    </source>
</evidence>
<reference evidence="2 3" key="1">
    <citation type="journal article" date="2016" name="Genome Biol. Evol.">
        <title>Divergent and convergent evolution of fungal pathogenicity.</title>
        <authorList>
            <person name="Shang Y."/>
            <person name="Xiao G."/>
            <person name="Zheng P."/>
            <person name="Cen K."/>
            <person name="Zhan S."/>
            <person name="Wang C."/>
        </authorList>
    </citation>
    <scope>NUCLEOTIDE SEQUENCE [LARGE SCALE GENOMIC DNA]</scope>
    <source>
        <strain evidence="2 3">RCEF 264</strain>
    </source>
</reference>
<evidence type="ECO:0000313" key="3">
    <source>
        <dbReference type="Proteomes" id="UP000076874"/>
    </source>
</evidence>
<proteinExistence type="predicted"/>
<name>A0A167VNG2_9HYPO</name>